<organism evidence="2 3">
    <name type="scientific">Natronoarchaeum philippinense</name>
    <dbReference type="NCBI Taxonomy" id="558529"/>
    <lineage>
        <taxon>Archaea</taxon>
        <taxon>Methanobacteriati</taxon>
        <taxon>Methanobacteriota</taxon>
        <taxon>Stenosarchaea group</taxon>
        <taxon>Halobacteria</taxon>
        <taxon>Halobacteriales</taxon>
        <taxon>Natronoarchaeaceae</taxon>
    </lineage>
</organism>
<name>A0A285N3X1_NATPI</name>
<evidence type="ECO:0000313" key="2">
    <source>
        <dbReference type="EMBL" id="SNZ04152.1"/>
    </source>
</evidence>
<sequence length="92" mass="9905">MTSAPNRDESASRSLSDAVVKALADAEDADPLDLDPLYEVIDPDALDALFARTGDGDRREGRVEFRASGYHVEVTSTGRVHLTSLDALEADD</sequence>
<dbReference type="RefSeq" id="WP_097007486.1">
    <property type="nucleotide sequence ID" value="NZ_OBEJ01000001.1"/>
</dbReference>
<dbReference type="AlphaFoldDB" id="A0A285N3X1"/>
<dbReference type="OrthoDB" id="221929at2157"/>
<protein>
    <recommendedName>
        <fullName evidence="1">Halobacterial output domain-containing protein</fullName>
    </recommendedName>
</protein>
<dbReference type="Pfam" id="PF18545">
    <property type="entry name" value="HalOD1"/>
    <property type="match status" value="1"/>
</dbReference>
<evidence type="ECO:0000259" key="1">
    <source>
        <dbReference type="Pfam" id="PF18545"/>
    </source>
</evidence>
<dbReference type="Proteomes" id="UP000219453">
    <property type="component" value="Unassembled WGS sequence"/>
</dbReference>
<feature type="domain" description="Halobacterial output" evidence="1">
    <location>
        <begin position="12"/>
        <end position="82"/>
    </location>
</feature>
<evidence type="ECO:0000313" key="3">
    <source>
        <dbReference type="Proteomes" id="UP000219453"/>
    </source>
</evidence>
<dbReference type="InterPro" id="IPR040624">
    <property type="entry name" value="HalOD1"/>
</dbReference>
<keyword evidence="3" id="KW-1185">Reference proteome</keyword>
<proteinExistence type="predicted"/>
<gene>
    <name evidence="2" type="ORF">SAMN06269185_0464</name>
</gene>
<reference evidence="2 3" key="1">
    <citation type="submission" date="2017-09" db="EMBL/GenBank/DDBJ databases">
        <authorList>
            <person name="Ehlers B."/>
            <person name="Leendertz F.H."/>
        </authorList>
    </citation>
    <scope>NUCLEOTIDE SEQUENCE [LARGE SCALE GENOMIC DNA]</scope>
    <source>
        <strain evidence="2 3">DSM 27208</strain>
    </source>
</reference>
<accession>A0A285N3X1</accession>
<dbReference type="EMBL" id="OBEJ01000001">
    <property type="protein sequence ID" value="SNZ04152.1"/>
    <property type="molecule type" value="Genomic_DNA"/>
</dbReference>